<comment type="caution">
    <text evidence="2">The sequence shown here is derived from an EMBL/GenBank/DDBJ whole genome shotgun (WGS) entry which is preliminary data.</text>
</comment>
<sequence>MAPWAALALLAGCAPDPRPGPVRAMAPRPNPPVRPKAPAPRQDWAGRFWEELSPAQQRLVTARLAAPAAGDAAARWDVMGLSEREALLRGRAAPAAQLTARQDEKAPATP</sequence>
<evidence type="ECO:0000313" key="2">
    <source>
        <dbReference type="EMBL" id="RAI60275.1"/>
    </source>
</evidence>
<proteinExistence type="predicted"/>
<dbReference type="EMBL" id="QLIX01000002">
    <property type="protein sequence ID" value="RAI60275.1"/>
    <property type="molecule type" value="Genomic_DNA"/>
</dbReference>
<organism evidence="2 3">
    <name type="scientific">Roseicella frigidaeris</name>
    <dbReference type="NCBI Taxonomy" id="2230885"/>
    <lineage>
        <taxon>Bacteria</taxon>
        <taxon>Pseudomonadati</taxon>
        <taxon>Pseudomonadota</taxon>
        <taxon>Alphaproteobacteria</taxon>
        <taxon>Acetobacterales</taxon>
        <taxon>Roseomonadaceae</taxon>
        <taxon>Roseicella</taxon>
    </lineage>
</organism>
<keyword evidence="3" id="KW-1185">Reference proteome</keyword>
<name>A0A327MCM5_9PROT</name>
<dbReference type="Proteomes" id="UP000249065">
    <property type="component" value="Unassembled WGS sequence"/>
</dbReference>
<accession>A0A327MCM5</accession>
<evidence type="ECO:0000256" key="1">
    <source>
        <dbReference type="SAM" id="MobiDB-lite"/>
    </source>
</evidence>
<protein>
    <recommendedName>
        <fullName evidence="4">DUF3106 domain-containing protein</fullName>
    </recommendedName>
</protein>
<reference evidence="3" key="1">
    <citation type="submission" date="2018-06" db="EMBL/GenBank/DDBJ databases">
        <authorList>
            <person name="Khan S.A."/>
        </authorList>
    </citation>
    <scope>NUCLEOTIDE SEQUENCE [LARGE SCALE GENOMIC DNA]</scope>
    <source>
        <strain evidence="3">DB-1506</strain>
    </source>
</reference>
<dbReference type="AlphaFoldDB" id="A0A327MCM5"/>
<evidence type="ECO:0008006" key="4">
    <source>
        <dbReference type="Google" id="ProtNLM"/>
    </source>
</evidence>
<evidence type="ECO:0000313" key="3">
    <source>
        <dbReference type="Proteomes" id="UP000249065"/>
    </source>
</evidence>
<feature type="compositionally biased region" description="Pro residues" evidence="1">
    <location>
        <begin position="28"/>
        <end position="38"/>
    </location>
</feature>
<gene>
    <name evidence="2" type="ORF">DOO78_04160</name>
</gene>
<feature type="region of interest" description="Disordered" evidence="1">
    <location>
        <begin position="15"/>
        <end position="40"/>
    </location>
</feature>